<keyword evidence="2" id="KW-1133">Transmembrane helix</keyword>
<feature type="transmembrane region" description="Helical" evidence="2">
    <location>
        <begin position="432"/>
        <end position="454"/>
    </location>
</feature>
<sequence length="939" mass="105120">MDKYVDSFCIHGAFLKQKQFWIKTLIIIFVFTFMFVVTQMTHATVDSNGVNVESIVSDPASIYERYKENSFQLMTKPYESSALFGGAIEEMYNNISGTIKNMVWSAVRAVGAFNTTMVKYLFNLDLVSQVKQPFVNLTASIAQSMIGVAGTIGISIVALLMAIKFAVEQRFRSAFVLFLMTVFTFTGLAILKDVNSADSLATTILNVDKAVETSFVQVNPAFINGDKVTPSTSQTPEKQMKQAGDLIATQVFYTNVFEPYLLTNYGTSDLKKIRSKSVEYENKRYDRIQILLDNDLTTEDGKKIHEAVTDYEADNNKNKAIQYFNSSNNAIFLLFYLVVNLLQTLVYFMLSMFRNAVAFLQILFLPLAPIMLLFGLFIESVNAFKNYAKGSFILIFLKALLSFLAIIFASYLSIGFKIAQGNMDAWQKILTLIVYICLPFVLYAMRHFIFMLLVGELNGRQMVRLMTHPLAFNRLTRQQAKAYRERQNKSRQQKQETGKQTAKEKQAEAEKRGAQDLGLNRVQEMKQQQRSQKRHDQRTNVPNEKQEEKRSNARQGETNVQEGANKQVTNAPASEIPNQAVSSMNHTRSQKRAGTQEGQEQTTTESNGNSQNPRQGSSLRQGKARTNDSNNDSRMRNRQSSGTTDSSGMSTPHSPATTPTSDTEARMARNRALRGVGAVVAARSAASLKRGESSLAQGSQRKNSSRHAPASRRNTGENSTTTPATMNNRYYRGSAQTMTSHNEKGVGNHGTISTENPTRQQLNKAPSRPMTPKSPTRQSGQRQTVSPAMRNQAVNRRQLGSHSTHRQSARPRMHRPENSPRQVQNMPNQTYTRNATSRQGASVMSVKPTQTSHYRQVNRMSQGVNPTSRSVSMRTAPIREGKVNPGILQGNNQSKRHLSMKQVSVPKEKEITGGTGATLSKGTIPKRERMMRVRRGKKG</sequence>
<gene>
    <name evidence="3" type="ORF">H9965_00660</name>
</gene>
<protein>
    <recommendedName>
        <fullName evidence="5">YtxH domain-containing protein</fullName>
    </recommendedName>
</protein>
<dbReference type="PANTHER" id="PTHR22050:SF0">
    <property type="entry name" value="TRANSMEMBRANE PROTEIN 131 HOMOLOG"/>
    <property type="match status" value="1"/>
</dbReference>
<feature type="compositionally biased region" description="Low complexity" evidence="1">
    <location>
        <begin position="595"/>
        <end position="605"/>
    </location>
</feature>
<comment type="caution">
    <text evidence="3">The sequence shown here is derived from an EMBL/GenBank/DDBJ whole genome shotgun (WGS) entry which is preliminary data.</text>
</comment>
<feature type="region of interest" description="Disordered" evidence="1">
    <location>
        <begin position="684"/>
        <end position="853"/>
    </location>
</feature>
<feature type="region of interest" description="Disordered" evidence="1">
    <location>
        <begin position="481"/>
        <end position="665"/>
    </location>
</feature>
<feature type="compositionally biased region" description="Low complexity" evidence="1">
    <location>
        <begin position="627"/>
        <end position="662"/>
    </location>
</feature>
<proteinExistence type="predicted"/>
<feature type="compositionally biased region" description="Polar residues" evidence="1">
    <location>
        <begin position="819"/>
        <end position="853"/>
    </location>
</feature>
<dbReference type="GO" id="GO:0016020">
    <property type="term" value="C:membrane"/>
    <property type="evidence" value="ECO:0007669"/>
    <property type="project" value="TreeGrafter"/>
</dbReference>
<feature type="compositionally biased region" description="Polar residues" evidence="1">
    <location>
        <begin position="750"/>
        <end position="764"/>
    </location>
</feature>
<feature type="compositionally biased region" description="Basic and acidic residues" evidence="1">
    <location>
        <begin position="482"/>
        <end position="514"/>
    </location>
</feature>
<feature type="compositionally biased region" description="Polar residues" evidence="1">
    <location>
        <begin position="553"/>
        <end position="587"/>
    </location>
</feature>
<dbReference type="NCBIfam" id="NF046089">
    <property type="entry name" value="CD3337_EF1877"/>
    <property type="match status" value="1"/>
</dbReference>
<accession>A0A9D2FT41</accession>
<keyword evidence="2" id="KW-0812">Transmembrane</keyword>
<dbReference type="Proteomes" id="UP000824058">
    <property type="component" value="Unassembled WGS sequence"/>
</dbReference>
<evidence type="ECO:0000256" key="2">
    <source>
        <dbReference type="SAM" id="Phobius"/>
    </source>
</evidence>
<feature type="compositionally biased region" description="Basic residues" evidence="1">
    <location>
        <begin position="803"/>
        <end position="813"/>
    </location>
</feature>
<feature type="compositionally biased region" description="Polar residues" evidence="1">
    <location>
        <begin position="792"/>
        <end position="802"/>
    </location>
</feature>
<feature type="transmembrane region" description="Helical" evidence="2">
    <location>
        <begin position="20"/>
        <end position="38"/>
    </location>
</feature>
<dbReference type="EMBL" id="DXBD01000006">
    <property type="protein sequence ID" value="HIZ66988.1"/>
    <property type="molecule type" value="Genomic_DNA"/>
</dbReference>
<feature type="region of interest" description="Disordered" evidence="1">
    <location>
        <begin position="881"/>
        <end position="939"/>
    </location>
</feature>
<feature type="transmembrane region" description="Helical" evidence="2">
    <location>
        <begin position="390"/>
        <end position="412"/>
    </location>
</feature>
<evidence type="ECO:0008006" key="5">
    <source>
        <dbReference type="Google" id="ProtNLM"/>
    </source>
</evidence>
<feature type="compositionally biased region" description="Polar residues" evidence="1">
    <location>
        <begin position="606"/>
        <end position="620"/>
    </location>
</feature>
<reference evidence="3" key="1">
    <citation type="journal article" date="2021" name="PeerJ">
        <title>Extensive microbial diversity within the chicken gut microbiome revealed by metagenomics and culture.</title>
        <authorList>
            <person name="Gilroy R."/>
            <person name="Ravi A."/>
            <person name="Getino M."/>
            <person name="Pursley I."/>
            <person name="Horton D.L."/>
            <person name="Alikhan N.F."/>
            <person name="Baker D."/>
            <person name="Gharbi K."/>
            <person name="Hall N."/>
            <person name="Watson M."/>
            <person name="Adriaenssens E.M."/>
            <person name="Foster-Nyarko E."/>
            <person name="Jarju S."/>
            <person name="Secka A."/>
            <person name="Antonio M."/>
            <person name="Oren A."/>
            <person name="Chaudhuri R.R."/>
            <person name="La Ragione R."/>
            <person name="Hildebrand F."/>
            <person name="Pallen M.J."/>
        </authorList>
    </citation>
    <scope>NUCLEOTIDE SEQUENCE</scope>
    <source>
        <strain evidence="3">ChiBcolR9-63</strain>
    </source>
</reference>
<dbReference type="InterPro" id="IPR039877">
    <property type="entry name" value="TMEM131-like"/>
</dbReference>
<feature type="transmembrane region" description="Helical" evidence="2">
    <location>
        <begin position="356"/>
        <end position="378"/>
    </location>
</feature>
<name>A0A9D2FT41_9STRE</name>
<evidence type="ECO:0000313" key="4">
    <source>
        <dbReference type="Proteomes" id="UP000824058"/>
    </source>
</evidence>
<evidence type="ECO:0000313" key="3">
    <source>
        <dbReference type="EMBL" id="HIZ66988.1"/>
    </source>
</evidence>
<evidence type="ECO:0000256" key="1">
    <source>
        <dbReference type="SAM" id="MobiDB-lite"/>
    </source>
</evidence>
<feature type="compositionally biased region" description="Polar residues" evidence="1">
    <location>
        <begin position="773"/>
        <end position="786"/>
    </location>
</feature>
<keyword evidence="2" id="KW-0472">Membrane</keyword>
<feature type="transmembrane region" description="Helical" evidence="2">
    <location>
        <begin position="330"/>
        <end position="350"/>
    </location>
</feature>
<organism evidence="3 4">
    <name type="scientific">Candidatus Streptococcus faecavium</name>
    <dbReference type="NCBI Taxonomy" id="2838763"/>
    <lineage>
        <taxon>Bacteria</taxon>
        <taxon>Bacillati</taxon>
        <taxon>Bacillota</taxon>
        <taxon>Bacilli</taxon>
        <taxon>Lactobacillales</taxon>
        <taxon>Streptococcaceae</taxon>
        <taxon>Streptococcus</taxon>
    </lineage>
</organism>
<feature type="transmembrane region" description="Helical" evidence="2">
    <location>
        <begin position="134"/>
        <end position="167"/>
    </location>
</feature>
<dbReference type="AlphaFoldDB" id="A0A9D2FT41"/>
<dbReference type="PANTHER" id="PTHR22050">
    <property type="entry name" value="RW1 PROTEIN HOMOLOG"/>
    <property type="match status" value="1"/>
</dbReference>
<feature type="transmembrane region" description="Helical" evidence="2">
    <location>
        <begin position="173"/>
        <end position="191"/>
    </location>
</feature>
<feature type="compositionally biased region" description="Polar residues" evidence="1">
    <location>
        <begin position="712"/>
        <end position="740"/>
    </location>
</feature>
<dbReference type="InterPro" id="IPR058112">
    <property type="entry name" value="CD3337_EF1877-like"/>
</dbReference>
<reference evidence="3" key="2">
    <citation type="submission" date="2021-04" db="EMBL/GenBank/DDBJ databases">
        <authorList>
            <person name="Gilroy R."/>
        </authorList>
    </citation>
    <scope>NUCLEOTIDE SEQUENCE</scope>
    <source>
        <strain evidence="3">ChiBcolR9-63</strain>
    </source>
</reference>